<feature type="domain" description="Calcineurin-like phosphoesterase" evidence="1">
    <location>
        <begin position="62"/>
        <end position="224"/>
    </location>
</feature>
<name>A0ABT9U5C6_PAEHA</name>
<dbReference type="Pfam" id="PF00149">
    <property type="entry name" value="Metallophos"/>
    <property type="match status" value="1"/>
</dbReference>
<dbReference type="InterPro" id="IPR051158">
    <property type="entry name" value="Metallophosphoesterase_sf"/>
</dbReference>
<dbReference type="SUPFAM" id="SSF56300">
    <property type="entry name" value="Metallo-dependent phosphatases"/>
    <property type="match status" value="1"/>
</dbReference>
<accession>A0ABT9U5C6</accession>
<comment type="caution">
    <text evidence="2">The sequence shown here is derived from an EMBL/GenBank/DDBJ whole genome shotgun (WGS) entry which is preliminary data.</text>
</comment>
<evidence type="ECO:0000313" key="2">
    <source>
        <dbReference type="EMBL" id="MDQ0114845.1"/>
    </source>
</evidence>
<reference evidence="2 3" key="1">
    <citation type="submission" date="2023-07" db="EMBL/GenBank/DDBJ databases">
        <title>Sorghum-associated microbial communities from plants grown in Nebraska, USA.</title>
        <authorList>
            <person name="Schachtman D."/>
        </authorList>
    </citation>
    <scope>NUCLEOTIDE SEQUENCE [LARGE SCALE GENOMIC DNA]</scope>
    <source>
        <strain evidence="2 3">CC482</strain>
    </source>
</reference>
<dbReference type="Proteomes" id="UP001229346">
    <property type="component" value="Unassembled WGS sequence"/>
</dbReference>
<organism evidence="2 3">
    <name type="scientific">Paenibacillus harenae</name>
    <dbReference type="NCBI Taxonomy" id="306543"/>
    <lineage>
        <taxon>Bacteria</taxon>
        <taxon>Bacillati</taxon>
        <taxon>Bacillota</taxon>
        <taxon>Bacilli</taxon>
        <taxon>Bacillales</taxon>
        <taxon>Paenibacillaceae</taxon>
        <taxon>Paenibacillus</taxon>
    </lineage>
</organism>
<gene>
    <name evidence="2" type="ORF">J2T15_004302</name>
</gene>
<dbReference type="PANTHER" id="PTHR31302">
    <property type="entry name" value="TRANSMEMBRANE PROTEIN WITH METALLOPHOSPHOESTERASE DOMAIN-RELATED"/>
    <property type="match status" value="1"/>
</dbReference>
<evidence type="ECO:0000259" key="1">
    <source>
        <dbReference type="Pfam" id="PF00149"/>
    </source>
</evidence>
<dbReference type="RefSeq" id="WP_307206237.1">
    <property type="nucleotide sequence ID" value="NZ_JAUSST010000008.1"/>
</dbReference>
<dbReference type="InterPro" id="IPR004843">
    <property type="entry name" value="Calcineurin-like_PHP"/>
</dbReference>
<dbReference type="InterPro" id="IPR029052">
    <property type="entry name" value="Metallo-depent_PP-like"/>
</dbReference>
<dbReference type="Gene3D" id="3.60.21.10">
    <property type="match status" value="1"/>
</dbReference>
<proteinExistence type="predicted"/>
<keyword evidence="3" id="KW-1185">Reference proteome</keyword>
<protein>
    <submittedName>
        <fullName evidence="2">MPP superfamily phosphohydrolase</fullName>
    </submittedName>
</protein>
<sequence length="287" mass="31717">MKSRKLLTRRSFIQNSGRILGGLLTASAGGYAYSRFLEPKLIQIVNQTLSFERLPDSFAGKRIVLFSDVHLDFHFGLERFEKLIDTLQNLRPDILCFTGDLYDTEVGSSGEACAAMLDRLQVPLGKWAVLGNHDHITGAASVDKVLTRGGFTMLTNRSAVINHEGQQIQMAGVDDIFFGQSDFEAALGHANANLFTIMLAHEPDLADHTILYSVDLQLSGHSHGGQVRLPFIGHLIVPELAMKYPSGLYTLGEGKLLLYTNRGIGHSVHPIRFMCRPEITVITLQRS</sequence>
<dbReference type="CDD" id="cd07385">
    <property type="entry name" value="MPP_YkuE_C"/>
    <property type="match status" value="1"/>
</dbReference>
<dbReference type="EMBL" id="JAUSSU010000009">
    <property type="protein sequence ID" value="MDQ0114845.1"/>
    <property type="molecule type" value="Genomic_DNA"/>
</dbReference>
<dbReference type="PANTHER" id="PTHR31302:SF25">
    <property type="entry name" value="PHOSPHOESTERASE"/>
    <property type="match status" value="1"/>
</dbReference>
<evidence type="ECO:0000313" key="3">
    <source>
        <dbReference type="Proteomes" id="UP001229346"/>
    </source>
</evidence>